<dbReference type="Proteomes" id="UP001163823">
    <property type="component" value="Chromosome 3"/>
</dbReference>
<reference evidence="2" key="1">
    <citation type="journal article" date="2023" name="Science">
        <title>Elucidation of the pathway for biosynthesis of saponin adjuvants from the soapbark tree.</title>
        <authorList>
            <person name="Reed J."/>
            <person name="Orme A."/>
            <person name="El-Demerdash A."/>
            <person name="Owen C."/>
            <person name="Martin L.B.B."/>
            <person name="Misra R.C."/>
            <person name="Kikuchi S."/>
            <person name="Rejzek M."/>
            <person name="Martin A.C."/>
            <person name="Harkess A."/>
            <person name="Leebens-Mack J."/>
            <person name="Louveau T."/>
            <person name="Stephenson M.J."/>
            <person name="Osbourn A."/>
        </authorList>
    </citation>
    <scope>NUCLEOTIDE SEQUENCE</scope>
    <source>
        <strain evidence="2">S10</strain>
    </source>
</reference>
<keyword evidence="3" id="KW-1185">Reference proteome</keyword>
<name>A0AAD7QAP2_QUISA</name>
<sequence length="171" mass="19482">MAHSHLPKHGVLRLFLVLVGVCLVEYTVGPTLFLCWRLKGVSSSSSSTIQDSCTPCDCFCSSEDTVPQLSDCGRNDPDMKKEMKKDRLTVLSEEIALHDIVVRDTMEHTKGLIMDTRKSSYLYQKEAEKCNVGIKTCEEARERAEAELIEERKITTLWENRARQQGWEVDQ</sequence>
<keyword evidence="1" id="KW-1133">Transmembrane helix</keyword>
<comment type="caution">
    <text evidence="2">The sequence shown here is derived from an EMBL/GenBank/DDBJ whole genome shotgun (WGS) entry which is preliminary data.</text>
</comment>
<protein>
    <submittedName>
        <fullName evidence="2">DUF1068 domain-containing protein</fullName>
    </submittedName>
</protein>
<proteinExistence type="predicted"/>
<dbReference type="InterPro" id="IPR010471">
    <property type="entry name" value="DUF1068"/>
</dbReference>
<evidence type="ECO:0000256" key="1">
    <source>
        <dbReference type="SAM" id="Phobius"/>
    </source>
</evidence>
<evidence type="ECO:0000313" key="3">
    <source>
        <dbReference type="Proteomes" id="UP001163823"/>
    </source>
</evidence>
<feature type="transmembrane region" description="Helical" evidence="1">
    <location>
        <begin position="12"/>
        <end position="36"/>
    </location>
</feature>
<keyword evidence="1" id="KW-0812">Transmembrane</keyword>
<dbReference type="PANTHER" id="PTHR32254">
    <property type="entry name" value="EXPRESSED PROTEIN"/>
    <property type="match status" value="1"/>
</dbReference>
<dbReference type="KEGG" id="qsa:O6P43_007559"/>
<dbReference type="EMBL" id="JARAOO010000003">
    <property type="protein sequence ID" value="KAJ7978026.1"/>
    <property type="molecule type" value="Genomic_DNA"/>
</dbReference>
<accession>A0AAD7QAP2</accession>
<evidence type="ECO:0000313" key="2">
    <source>
        <dbReference type="EMBL" id="KAJ7978026.1"/>
    </source>
</evidence>
<keyword evidence="1" id="KW-0472">Membrane</keyword>
<gene>
    <name evidence="2" type="ORF">O6P43_007559</name>
</gene>
<dbReference type="Pfam" id="PF06364">
    <property type="entry name" value="DUF1068"/>
    <property type="match status" value="1"/>
</dbReference>
<dbReference type="AlphaFoldDB" id="A0AAD7QAP2"/>
<dbReference type="PANTHER" id="PTHR32254:SF6">
    <property type="entry name" value="DUF1068 DOMAIN-CONTAINING PROTEIN"/>
    <property type="match status" value="1"/>
</dbReference>
<organism evidence="2 3">
    <name type="scientific">Quillaja saponaria</name>
    <name type="common">Soap bark tree</name>
    <dbReference type="NCBI Taxonomy" id="32244"/>
    <lineage>
        <taxon>Eukaryota</taxon>
        <taxon>Viridiplantae</taxon>
        <taxon>Streptophyta</taxon>
        <taxon>Embryophyta</taxon>
        <taxon>Tracheophyta</taxon>
        <taxon>Spermatophyta</taxon>
        <taxon>Magnoliopsida</taxon>
        <taxon>eudicotyledons</taxon>
        <taxon>Gunneridae</taxon>
        <taxon>Pentapetalae</taxon>
        <taxon>rosids</taxon>
        <taxon>fabids</taxon>
        <taxon>Fabales</taxon>
        <taxon>Quillajaceae</taxon>
        <taxon>Quillaja</taxon>
    </lineage>
</organism>